<feature type="binding site" evidence="11">
    <location>
        <position position="213"/>
    </location>
    <ligand>
        <name>substrate</name>
    </ligand>
</feature>
<dbReference type="RefSeq" id="WP_095609251.1">
    <property type="nucleotide sequence ID" value="NZ_LMVN01000027.1"/>
</dbReference>
<reference evidence="12 14" key="2">
    <citation type="journal article" date="2017" name="BMC Genomics">
        <title>Genomic analysis of methanogenic archaea reveals a shift towards energy conservation.</title>
        <authorList>
            <person name="Gilmore S.P."/>
            <person name="Henske J.K."/>
            <person name="Sexton J.A."/>
            <person name="Solomon K.V."/>
            <person name="Seppala S."/>
            <person name="Yoo J.I."/>
            <person name="Huyett L.M."/>
            <person name="Pressman A."/>
            <person name="Cogan J.Z."/>
            <person name="Kivenson V."/>
            <person name="Peng X."/>
            <person name="Tan Y."/>
            <person name="Valentine D.L."/>
            <person name="O'Malley M.A."/>
        </authorList>
    </citation>
    <scope>NUCLEOTIDE SEQUENCE [LARGE SCALE GENOMIC DNA]</scope>
    <source>
        <strain evidence="12 14">1R-7</strain>
    </source>
</reference>
<reference evidence="13 15" key="1">
    <citation type="submission" date="2016-04" db="EMBL/GenBank/DDBJ databases">
        <title>Genome sequence of Methanosphaera cuniculi DSM 4103.</title>
        <authorList>
            <person name="Poehlein A."/>
            <person name="Seedorf H."/>
            <person name="Daniel R."/>
        </authorList>
    </citation>
    <scope>NUCLEOTIDE SEQUENCE [LARGE SCALE GENOMIC DNA]</scope>
    <source>
        <strain evidence="13 15">DSM 4103</strain>
    </source>
</reference>
<gene>
    <name evidence="13" type="primary">thiM_2</name>
    <name evidence="11" type="synonym">thiM</name>
    <name evidence="12" type="ORF">ASJ82_04060</name>
    <name evidence="13" type="ORF">MSCUN_13300</name>
</gene>
<dbReference type="GO" id="GO:0005524">
    <property type="term" value="F:ATP binding"/>
    <property type="evidence" value="ECO:0007669"/>
    <property type="project" value="UniProtKB-UniRule"/>
</dbReference>
<evidence type="ECO:0000313" key="14">
    <source>
        <dbReference type="Proteomes" id="UP000217528"/>
    </source>
</evidence>
<dbReference type="Pfam" id="PF02110">
    <property type="entry name" value="HK"/>
    <property type="match status" value="1"/>
</dbReference>
<evidence type="ECO:0000256" key="3">
    <source>
        <dbReference type="ARBA" id="ARBA00004868"/>
    </source>
</evidence>
<dbReference type="GO" id="GO:0000287">
    <property type="term" value="F:magnesium ion binding"/>
    <property type="evidence" value="ECO:0007669"/>
    <property type="project" value="UniProtKB-UniRule"/>
</dbReference>
<evidence type="ECO:0000256" key="7">
    <source>
        <dbReference type="ARBA" id="ARBA00022777"/>
    </source>
</evidence>
<keyword evidence="4 11" id="KW-0808">Transferase</keyword>
<name>A0A2A2HAT8_9EURY</name>
<accession>A0A2A2HAT8</accession>
<dbReference type="CDD" id="cd01170">
    <property type="entry name" value="THZ_kinase"/>
    <property type="match status" value="1"/>
</dbReference>
<evidence type="ECO:0000256" key="1">
    <source>
        <dbReference type="ARBA" id="ARBA00001771"/>
    </source>
</evidence>
<dbReference type="OrthoDB" id="214286at2157"/>
<proteinExistence type="inferred from homology"/>
<comment type="similarity">
    <text evidence="11">Belongs to the Thz kinase family.</text>
</comment>
<dbReference type="EMBL" id="LWMS01000044">
    <property type="protein sequence ID" value="PWL07799.1"/>
    <property type="molecule type" value="Genomic_DNA"/>
</dbReference>
<evidence type="ECO:0000256" key="8">
    <source>
        <dbReference type="ARBA" id="ARBA00022840"/>
    </source>
</evidence>
<organism evidence="12 14">
    <name type="scientific">Methanosphaera cuniculi</name>
    <dbReference type="NCBI Taxonomy" id="1077256"/>
    <lineage>
        <taxon>Archaea</taxon>
        <taxon>Methanobacteriati</taxon>
        <taxon>Methanobacteriota</taxon>
        <taxon>Methanomada group</taxon>
        <taxon>Methanobacteria</taxon>
        <taxon>Methanobacteriales</taxon>
        <taxon>Methanobacteriaceae</taxon>
        <taxon>Methanosphaera</taxon>
    </lineage>
</organism>
<evidence type="ECO:0000256" key="9">
    <source>
        <dbReference type="ARBA" id="ARBA00022842"/>
    </source>
</evidence>
<dbReference type="Gene3D" id="3.40.1190.20">
    <property type="match status" value="1"/>
</dbReference>
<dbReference type="InterPro" id="IPR029056">
    <property type="entry name" value="Ribokinase-like"/>
</dbReference>
<evidence type="ECO:0000313" key="15">
    <source>
        <dbReference type="Proteomes" id="UP000246004"/>
    </source>
</evidence>
<dbReference type="AlphaFoldDB" id="A0A2A2HAT8"/>
<evidence type="ECO:0000313" key="12">
    <source>
        <dbReference type="EMBL" id="PAV06611.1"/>
    </source>
</evidence>
<dbReference type="Proteomes" id="UP000246004">
    <property type="component" value="Unassembled WGS sequence"/>
</dbReference>
<dbReference type="PIRSF" id="PIRSF000513">
    <property type="entry name" value="Thz_kinase"/>
    <property type="match status" value="1"/>
</dbReference>
<comment type="catalytic activity">
    <reaction evidence="1 11">
        <text>5-(2-hydroxyethyl)-4-methylthiazole + ATP = 4-methyl-5-(2-phosphooxyethyl)-thiazole + ADP + H(+)</text>
        <dbReference type="Rhea" id="RHEA:24212"/>
        <dbReference type="ChEBI" id="CHEBI:15378"/>
        <dbReference type="ChEBI" id="CHEBI:17957"/>
        <dbReference type="ChEBI" id="CHEBI:30616"/>
        <dbReference type="ChEBI" id="CHEBI:58296"/>
        <dbReference type="ChEBI" id="CHEBI:456216"/>
        <dbReference type="EC" id="2.7.1.50"/>
    </reaction>
</comment>
<dbReference type="InterPro" id="IPR000417">
    <property type="entry name" value="Hyethyz_kinase"/>
</dbReference>
<feature type="binding site" evidence="11">
    <location>
        <position position="186"/>
    </location>
    <ligand>
        <name>ATP</name>
        <dbReference type="ChEBI" id="CHEBI:30616"/>
    </ligand>
</feature>
<dbReference type="HAMAP" id="MF_00228">
    <property type="entry name" value="Thz_kinase"/>
    <property type="match status" value="1"/>
</dbReference>
<dbReference type="Proteomes" id="UP000217528">
    <property type="component" value="Unassembled WGS sequence"/>
</dbReference>
<dbReference type="GO" id="GO:0004417">
    <property type="term" value="F:hydroxyethylthiazole kinase activity"/>
    <property type="evidence" value="ECO:0007669"/>
    <property type="project" value="UniProtKB-UniRule"/>
</dbReference>
<evidence type="ECO:0000256" key="5">
    <source>
        <dbReference type="ARBA" id="ARBA00022723"/>
    </source>
</evidence>
<dbReference type="EC" id="2.7.1.50" evidence="11"/>
<keyword evidence="10 11" id="KW-0784">Thiamine biosynthesis</keyword>
<dbReference type="EMBL" id="LMVN01000027">
    <property type="protein sequence ID" value="PAV06611.1"/>
    <property type="molecule type" value="Genomic_DNA"/>
</dbReference>
<comment type="pathway">
    <text evidence="3 11">Cofactor biosynthesis; thiamine diphosphate biosynthesis; 4-methyl-5-(2-phosphoethyl)-thiazole from 5-(2-hydroxyethyl)-4-methylthiazole: step 1/1.</text>
</comment>
<keyword evidence="9 11" id="KW-0460">Magnesium</keyword>
<keyword evidence="6 11" id="KW-0547">Nucleotide-binding</keyword>
<keyword evidence="8 11" id="KW-0067">ATP-binding</keyword>
<comment type="cofactor">
    <cofactor evidence="2 11">
        <name>Mg(2+)</name>
        <dbReference type="ChEBI" id="CHEBI:18420"/>
    </cofactor>
</comment>
<dbReference type="UniPathway" id="UPA00060">
    <property type="reaction ID" value="UER00139"/>
</dbReference>
<evidence type="ECO:0000256" key="10">
    <source>
        <dbReference type="ARBA" id="ARBA00022977"/>
    </source>
</evidence>
<sequence length="289" mass="31362">MKQNDTEKIKQTSQIIEKLRKTNPLIDCITNYVTVNDCANAVLALGASPAMSTEELEAIEFTQISNAVVINMGSPLQINLTTMQMVAVEAKKTNTPLILDPVAVGVTSLRNQTTQNLIKLATPNIIRGNMSEIKAIGQLFNITQTDSKAKGVDVAEDDIISDENVEENAYLVAKIAKELETTIAVSGVMDIITNGDEIYLVDNGNEVMSQITGTGCMLTCIMGAYSAVVNPLDAAIIATLSMTIAGDQARDKMIQKDEGSASFRTYLIDELYKMNAETIIENAKLYKIK</sequence>
<feature type="binding site" evidence="11">
    <location>
        <position position="127"/>
    </location>
    <ligand>
        <name>ATP</name>
        <dbReference type="ChEBI" id="CHEBI:30616"/>
    </ligand>
</feature>
<evidence type="ECO:0000256" key="11">
    <source>
        <dbReference type="HAMAP-Rule" id="MF_00228"/>
    </source>
</evidence>
<comment type="function">
    <text evidence="11">Catalyzes the phosphorylation of the hydroxyl group of 4-methyl-5-beta-hydroxyethylthiazole (THZ).</text>
</comment>
<evidence type="ECO:0000256" key="2">
    <source>
        <dbReference type="ARBA" id="ARBA00001946"/>
    </source>
</evidence>
<evidence type="ECO:0000256" key="6">
    <source>
        <dbReference type="ARBA" id="ARBA00022741"/>
    </source>
</evidence>
<keyword evidence="5 11" id="KW-0479">Metal-binding</keyword>
<dbReference type="PRINTS" id="PR01099">
    <property type="entry name" value="HYETHTZKNASE"/>
</dbReference>
<dbReference type="NCBIfam" id="NF006830">
    <property type="entry name" value="PRK09355.1"/>
    <property type="match status" value="1"/>
</dbReference>
<dbReference type="GO" id="GO:0009228">
    <property type="term" value="P:thiamine biosynthetic process"/>
    <property type="evidence" value="ECO:0007669"/>
    <property type="project" value="UniProtKB-KW"/>
</dbReference>
<comment type="caution">
    <text evidence="12">The sequence shown here is derived from an EMBL/GenBank/DDBJ whole genome shotgun (WGS) entry which is preliminary data.</text>
</comment>
<feature type="binding site" evidence="11">
    <location>
        <position position="51"/>
    </location>
    <ligand>
        <name>substrate</name>
    </ligand>
</feature>
<keyword evidence="14" id="KW-1185">Reference proteome</keyword>
<dbReference type="GO" id="GO:0009229">
    <property type="term" value="P:thiamine diphosphate biosynthetic process"/>
    <property type="evidence" value="ECO:0007669"/>
    <property type="project" value="UniProtKB-UniRule"/>
</dbReference>
<evidence type="ECO:0000313" key="13">
    <source>
        <dbReference type="EMBL" id="PWL07799.1"/>
    </source>
</evidence>
<dbReference type="SUPFAM" id="SSF53613">
    <property type="entry name" value="Ribokinase-like"/>
    <property type="match status" value="1"/>
</dbReference>
<protein>
    <recommendedName>
        <fullName evidence="11">Hydroxyethylthiazole kinase</fullName>
        <ecNumber evidence="11">2.7.1.50</ecNumber>
    </recommendedName>
    <alternativeName>
        <fullName evidence="11">4-methyl-5-beta-hydroxyethylthiazole kinase</fullName>
        <shortName evidence="11">TH kinase</shortName>
        <shortName evidence="11">Thz kinase</shortName>
    </alternativeName>
</protein>
<evidence type="ECO:0000256" key="4">
    <source>
        <dbReference type="ARBA" id="ARBA00022679"/>
    </source>
</evidence>
<keyword evidence="7 11" id="KW-0418">Kinase</keyword>